<dbReference type="Pfam" id="PF02585">
    <property type="entry name" value="PIG-L"/>
    <property type="match status" value="1"/>
</dbReference>
<proteinExistence type="predicted"/>
<evidence type="ECO:0000313" key="1">
    <source>
        <dbReference type="EMBL" id="MBW7456146.1"/>
    </source>
</evidence>
<dbReference type="PANTHER" id="PTHR12993">
    <property type="entry name" value="N-ACETYLGLUCOSAMINYL-PHOSPHATIDYLINOSITOL DE-N-ACETYLASE-RELATED"/>
    <property type="match status" value="1"/>
</dbReference>
<sequence length="233" mass="25858">MIVLAIGAHPDDTEILCAGTLAKMKRIGHEVILCHASTGDKGHYMIPAEELIRIRQQEAQDAGAVIASKVISLGLKDGEISSESEAAKLKFIELIRTVRPDMIITHAPNDYMPDHVAVSKLVFDTSFLATLPGFSDIPVAGKIPTLYYMDNLSGINFQPTIYVDVEETFQTKIEMLKKHQSQLVWLKEHDNVDIVDFVATLGKLRGIQAGCNYAEGFIQHMVWTRPNAVRFPV</sequence>
<comment type="caution">
    <text evidence="1">The sequence shown here is derived from an EMBL/GenBank/DDBJ whole genome shotgun (WGS) entry which is preliminary data.</text>
</comment>
<dbReference type="Gene3D" id="3.40.50.10320">
    <property type="entry name" value="LmbE-like"/>
    <property type="match status" value="1"/>
</dbReference>
<evidence type="ECO:0000313" key="2">
    <source>
        <dbReference type="Proteomes" id="UP001519887"/>
    </source>
</evidence>
<dbReference type="PANTHER" id="PTHR12993:SF11">
    <property type="entry name" value="N-ACETYLGLUCOSAMINYL-PHOSPHATIDYLINOSITOL DE-N-ACETYLASE"/>
    <property type="match status" value="1"/>
</dbReference>
<dbReference type="RefSeq" id="WP_210045893.1">
    <property type="nucleotide sequence ID" value="NZ_JBHLVU010000015.1"/>
</dbReference>
<dbReference type="InterPro" id="IPR024078">
    <property type="entry name" value="LmbE-like_dom_sf"/>
</dbReference>
<name>A0ABS7C5G7_9BACL</name>
<reference evidence="1 2" key="1">
    <citation type="submission" date="2021-07" db="EMBL/GenBank/DDBJ databases">
        <title>Paenibacillus radiodurans sp. nov., isolated from the southeastern edge of Tengger Desert.</title>
        <authorList>
            <person name="Zhang G."/>
        </authorList>
    </citation>
    <scope>NUCLEOTIDE SEQUENCE [LARGE SCALE GENOMIC DNA]</scope>
    <source>
        <strain evidence="1 2">CCM 7311</strain>
    </source>
</reference>
<gene>
    <name evidence="1" type="ORF">K0U00_19125</name>
</gene>
<protein>
    <submittedName>
        <fullName evidence="1">PIG-L family deacetylase</fullName>
    </submittedName>
</protein>
<dbReference type="EMBL" id="JAHZIK010000509">
    <property type="protein sequence ID" value="MBW7456146.1"/>
    <property type="molecule type" value="Genomic_DNA"/>
</dbReference>
<dbReference type="Proteomes" id="UP001519887">
    <property type="component" value="Unassembled WGS sequence"/>
</dbReference>
<organism evidence="1 2">
    <name type="scientific">Paenibacillus sepulcri</name>
    <dbReference type="NCBI Taxonomy" id="359917"/>
    <lineage>
        <taxon>Bacteria</taxon>
        <taxon>Bacillati</taxon>
        <taxon>Bacillota</taxon>
        <taxon>Bacilli</taxon>
        <taxon>Bacillales</taxon>
        <taxon>Paenibacillaceae</taxon>
        <taxon>Paenibacillus</taxon>
    </lineage>
</organism>
<dbReference type="SUPFAM" id="SSF102588">
    <property type="entry name" value="LmbE-like"/>
    <property type="match status" value="1"/>
</dbReference>
<accession>A0ABS7C5G7</accession>
<keyword evidence="2" id="KW-1185">Reference proteome</keyword>
<dbReference type="InterPro" id="IPR003737">
    <property type="entry name" value="GlcNAc_PI_deacetylase-related"/>
</dbReference>